<name>A0A6M0CJM2_9FLAO</name>
<accession>A0A6M0CJM2</accession>
<organism evidence="2 3">
    <name type="scientific">Spongiivirga citrea</name>
    <dbReference type="NCBI Taxonomy" id="1481457"/>
    <lineage>
        <taxon>Bacteria</taxon>
        <taxon>Pseudomonadati</taxon>
        <taxon>Bacteroidota</taxon>
        <taxon>Flavobacteriia</taxon>
        <taxon>Flavobacteriales</taxon>
        <taxon>Flavobacteriaceae</taxon>
        <taxon>Spongiivirga</taxon>
    </lineage>
</organism>
<dbReference type="AlphaFoldDB" id="A0A6M0CJM2"/>
<keyword evidence="3" id="KW-1185">Reference proteome</keyword>
<comment type="caution">
    <text evidence="2">The sequence shown here is derived from an EMBL/GenBank/DDBJ whole genome shotgun (WGS) entry which is preliminary data.</text>
</comment>
<reference evidence="2 3" key="1">
    <citation type="submission" date="2020-01" db="EMBL/GenBank/DDBJ databases">
        <title>Spongiivirga citrea KCTC 32990T.</title>
        <authorList>
            <person name="Wang G."/>
        </authorList>
    </citation>
    <scope>NUCLEOTIDE SEQUENCE [LARGE SCALE GENOMIC DNA]</scope>
    <source>
        <strain evidence="2 3">KCTC 32990</strain>
    </source>
</reference>
<evidence type="ECO:0000259" key="1">
    <source>
        <dbReference type="Pfam" id="PF12867"/>
    </source>
</evidence>
<evidence type="ECO:0000313" key="3">
    <source>
        <dbReference type="Proteomes" id="UP000474296"/>
    </source>
</evidence>
<dbReference type="Gene3D" id="1.20.120.450">
    <property type="entry name" value="dinb family like domain"/>
    <property type="match status" value="1"/>
</dbReference>
<dbReference type="RefSeq" id="WP_164031390.1">
    <property type="nucleotide sequence ID" value="NZ_JAABOQ010000003.1"/>
</dbReference>
<sequence length="152" mass="17331">MSLVLEATLQNRKLLYYFLKTIPLEKLNHIPNGFNNNIFWNIAHSVATQQRLVYGLSGKKLLVDDEFVGAYKKGTKPEKDATIDEVEELKKSVFTTIDQTISDFQDGSFTTYEPYDLSTVKMTLKSVEDAMQFNLYHEGLHIGYIMALIKAA</sequence>
<feature type="domain" description="DinB-like" evidence="1">
    <location>
        <begin position="10"/>
        <end position="145"/>
    </location>
</feature>
<proteinExistence type="predicted"/>
<dbReference type="InterPro" id="IPR034660">
    <property type="entry name" value="DinB/YfiT-like"/>
</dbReference>
<dbReference type="InterPro" id="IPR024775">
    <property type="entry name" value="DinB-like"/>
</dbReference>
<gene>
    <name evidence="2" type="ORF">GWK10_08120</name>
</gene>
<evidence type="ECO:0000313" key="2">
    <source>
        <dbReference type="EMBL" id="NER17173.1"/>
    </source>
</evidence>
<dbReference type="EMBL" id="JAABOQ010000003">
    <property type="protein sequence ID" value="NER17173.1"/>
    <property type="molecule type" value="Genomic_DNA"/>
</dbReference>
<protein>
    <submittedName>
        <fullName evidence="2">DinB family protein</fullName>
    </submittedName>
</protein>
<dbReference type="SUPFAM" id="SSF109854">
    <property type="entry name" value="DinB/YfiT-like putative metalloenzymes"/>
    <property type="match status" value="1"/>
</dbReference>
<dbReference type="Proteomes" id="UP000474296">
    <property type="component" value="Unassembled WGS sequence"/>
</dbReference>
<dbReference type="Pfam" id="PF12867">
    <property type="entry name" value="DinB_2"/>
    <property type="match status" value="1"/>
</dbReference>